<organism evidence="1 2">
    <name type="scientific">Ficus carica</name>
    <name type="common">Common fig</name>
    <dbReference type="NCBI Taxonomy" id="3494"/>
    <lineage>
        <taxon>Eukaryota</taxon>
        <taxon>Viridiplantae</taxon>
        <taxon>Streptophyta</taxon>
        <taxon>Embryophyta</taxon>
        <taxon>Tracheophyta</taxon>
        <taxon>Spermatophyta</taxon>
        <taxon>Magnoliopsida</taxon>
        <taxon>eudicotyledons</taxon>
        <taxon>Gunneridae</taxon>
        <taxon>Pentapetalae</taxon>
        <taxon>rosids</taxon>
        <taxon>fabids</taxon>
        <taxon>Rosales</taxon>
        <taxon>Moraceae</taxon>
        <taxon>Ficeae</taxon>
        <taxon>Ficus</taxon>
    </lineage>
</organism>
<sequence length="39" mass="4336">MAAPEDDTSDAFEGLHHPDTEKMFGGALAWWWQQDDAGT</sequence>
<proteinExistence type="predicted"/>
<name>A0AA88E195_FICCA</name>
<comment type="caution">
    <text evidence="1">The sequence shown here is derived from an EMBL/GenBank/DDBJ whole genome shotgun (WGS) entry which is preliminary data.</text>
</comment>
<dbReference type="Proteomes" id="UP001187192">
    <property type="component" value="Unassembled WGS sequence"/>
</dbReference>
<dbReference type="AlphaFoldDB" id="A0AA88E195"/>
<dbReference type="EMBL" id="BTGU01000290">
    <property type="protein sequence ID" value="GMN66137.1"/>
    <property type="molecule type" value="Genomic_DNA"/>
</dbReference>
<reference evidence="1" key="1">
    <citation type="submission" date="2023-07" db="EMBL/GenBank/DDBJ databases">
        <title>draft genome sequence of fig (Ficus carica).</title>
        <authorList>
            <person name="Takahashi T."/>
            <person name="Nishimura K."/>
        </authorList>
    </citation>
    <scope>NUCLEOTIDE SEQUENCE</scope>
</reference>
<evidence type="ECO:0000313" key="2">
    <source>
        <dbReference type="Proteomes" id="UP001187192"/>
    </source>
</evidence>
<evidence type="ECO:0000313" key="1">
    <source>
        <dbReference type="EMBL" id="GMN66137.1"/>
    </source>
</evidence>
<protein>
    <submittedName>
        <fullName evidence="1">Uncharacterized protein</fullName>
    </submittedName>
</protein>
<keyword evidence="2" id="KW-1185">Reference proteome</keyword>
<accession>A0AA88E195</accession>
<gene>
    <name evidence="1" type="ORF">TIFTF001_035204</name>
</gene>